<proteinExistence type="predicted"/>
<dbReference type="Proteomes" id="UP000253314">
    <property type="component" value="Unassembled WGS sequence"/>
</dbReference>
<evidence type="ECO:0000313" key="1">
    <source>
        <dbReference type="EMBL" id="RBW68823.1"/>
    </source>
</evidence>
<dbReference type="EMBL" id="QOCW01000016">
    <property type="protein sequence ID" value="RBW68823.1"/>
    <property type="molecule type" value="Genomic_DNA"/>
</dbReference>
<protein>
    <submittedName>
        <fullName evidence="1">DUF2164 domain-containing protein</fullName>
    </submittedName>
</protein>
<dbReference type="InterPro" id="IPR018680">
    <property type="entry name" value="DUF2164"/>
</dbReference>
<reference evidence="1 2" key="1">
    <citation type="submission" date="2018-07" db="EMBL/GenBank/DDBJ databases">
        <title>Lottiidibacillus patelloidae gen. nov., sp. nov., isolated from the intestinal tract of a marine limpet and the reclassification of B. taeanensis BH030017T, B. algicola KMM 3737T and B. hwajinpoensis SW-72T as genus Lottiidibacillus.</title>
        <authorList>
            <person name="Liu R."/>
            <person name="Huang Z."/>
        </authorList>
    </citation>
    <scope>NUCLEOTIDE SEQUENCE [LARGE SCALE GENOMIC DNA]</scope>
    <source>
        <strain evidence="1 2">BH030017</strain>
    </source>
</reference>
<dbReference type="RefSeq" id="WP_113806864.1">
    <property type="nucleotide sequence ID" value="NZ_QOCW01000016.1"/>
</dbReference>
<sequence length="84" mass="9915">MTIRLSKEHKNQIINELKDFFYNERSEEIGDLAAENMLNFVIKEIGPYFYNQGVTDAKVMVEQKLMNVEEDILSLEKPLIHRKN</sequence>
<gene>
    <name evidence="1" type="ORF">DS031_14870</name>
</gene>
<accession>A0A366XXF9</accession>
<comment type="caution">
    <text evidence="1">The sequence shown here is derived from an EMBL/GenBank/DDBJ whole genome shotgun (WGS) entry which is preliminary data.</text>
</comment>
<dbReference type="Pfam" id="PF09932">
    <property type="entry name" value="DUF2164"/>
    <property type="match status" value="1"/>
</dbReference>
<evidence type="ECO:0000313" key="2">
    <source>
        <dbReference type="Proteomes" id="UP000253314"/>
    </source>
</evidence>
<organism evidence="1 2">
    <name type="scientific">Bacillus taeanensis</name>
    <dbReference type="NCBI Taxonomy" id="273032"/>
    <lineage>
        <taxon>Bacteria</taxon>
        <taxon>Bacillati</taxon>
        <taxon>Bacillota</taxon>
        <taxon>Bacilli</taxon>
        <taxon>Bacillales</taxon>
        <taxon>Bacillaceae</taxon>
        <taxon>Bacillus</taxon>
    </lineage>
</organism>
<keyword evidence="2" id="KW-1185">Reference proteome</keyword>
<dbReference type="AlphaFoldDB" id="A0A366XXF9"/>
<dbReference type="OrthoDB" id="573733at2"/>
<name>A0A366XXF9_9BACI</name>